<proteinExistence type="predicted"/>
<feature type="domain" description="Acyl-CoA dehydrogenase C-terminal" evidence="3">
    <location>
        <begin position="244"/>
        <end position="357"/>
    </location>
</feature>
<dbReference type="InterPro" id="IPR037069">
    <property type="entry name" value="AcylCoA_DH/ox_N_sf"/>
</dbReference>
<keyword evidence="5" id="KW-1185">Reference proteome</keyword>
<evidence type="ECO:0000259" key="3">
    <source>
        <dbReference type="Pfam" id="PF08028"/>
    </source>
</evidence>
<gene>
    <name evidence="4" type="ORF">EQG79_08645</name>
</gene>
<dbReference type="InterPro" id="IPR013107">
    <property type="entry name" value="Acyl-CoA_DH_C"/>
</dbReference>
<dbReference type="Gene3D" id="1.10.540.10">
    <property type="entry name" value="Acyl-CoA dehydrogenase/oxidase, N-terminal domain"/>
    <property type="match status" value="1"/>
</dbReference>
<dbReference type="PIRSF" id="PIRSF016578">
    <property type="entry name" value="HsaA"/>
    <property type="match status" value="1"/>
</dbReference>
<dbReference type="PANTHER" id="PTHR43884">
    <property type="entry name" value="ACYL-COA DEHYDROGENASE"/>
    <property type="match status" value="1"/>
</dbReference>
<dbReference type="CDD" id="cd00567">
    <property type="entry name" value="ACAD"/>
    <property type="match status" value="1"/>
</dbReference>
<dbReference type="EMBL" id="SBLB01000002">
    <property type="protein sequence ID" value="RYC69931.1"/>
    <property type="molecule type" value="Genomic_DNA"/>
</dbReference>
<dbReference type="Gene3D" id="2.40.110.10">
    <property type="entry name" value="Butyryl-CoA Dehydrogenase, subunit A, domain 2"/>
    <property type="match status" value="1"/>
</dbReference>
<dbReference type="RefSeq" id="WP_129601186.1">
    <property type="nucleotide sequence ID" value="NZ_SBLB01000002.1"/>
</dbReference>
<dbReference type="PANTHER" id="PTHR43884:SF12">
    <property type="entry name" value="ISOVALERYL-COA DEHYDROGENASE, MITOCHONDRIAL-RELATED"/>
    <property type="match status" value="1"/>
</dbReference>
<sequence length="389" mass="42975">MTVVQTDSPRPTAPTMPDAGQLHQLIQNIADQAAQTDRDDAFPEAVFAWLAEAGLLAVTLPGHPLDPQQANTAWLLQLLKRIGAGNLAVGRVYEGHINALQLIAQYASTEQKQRWYADVEQANRLFSVWNTQAGDGVRIHALGGGRYELEGAKTFGSGSGWIQRPLVTGELVGQGRSGWQMCIVPTEQVKAIPQDDQFWQPLGMRASVSYKLDFTGVVLDEADLLGQPGDYFRQPHFSGGAIRFAAVQLGGAEALYEATRSFLSSMNRTDDPFQQARLAEMAYLIESGNQWINAAGAKADDWLAQEQEAGRLVAYANMTRTAIEEICLRVMPLAERSVGARGLMRPLPFERIHRDLTFYLRQPAPDATLVDIGRYVLHNTTPAHDLWHR</sequence>
<feature type="domain" description="Acyl-CoA dehydrogenase/oxidase N-terminal" evidence="2">
    <location>
        <begin position="27"/>
        <end position="117"/>
    </location>
</feature>
<dbReference type="SUPFAM" id="SSF56645">
    <property type="entry name" value="Acyl-CoA dehydrogenase NM domain-like"/>
    <property type="match status" value="1"/>
</dbReference>
<protein>
    <submittedName>
        <fullName evidence="4">Acyl-CoA dehydrogenase</fullName>
    </submittedName>
</protein>
<dbReference type="GO" id="GO:0050660">
    <property type="term" value="F:flavin adenine dinucleotide binding"/>
    <property type="evidence" value="ECO:0007669"/>
    <property type="project" value="InterPro"/>
</dbReference>
<evidence type="ECO:0000256" key="1">
    <source>
        <dbReference type="ARBA" id="ARBA00023002"/>
    </source>
</evidence>
<dbReference type="InterPro" id="IPR046373">
    <property type="entry name" value="Acyl-CoA_Oxase/DH_mid-dom_sf"/>
</dbReference>
<dbReference type="Proteomes" id="UP000290407">
    <property type="component" value="Unassembled WGS sequence"/>
</dbReference>
<accession>A0A4Q2UQ59</accession>
<dbReference type="SUPFAM" id="SSF47203">
    <property type="entry name" value="Acyl-CoA dehydrogenase C-terminal domain-like"/>
    <property type="match status" value="1"/>
</dbReference>
<evidence type="ECO:0000313" key="5">
    <source>
        <dbReference type="Proteomes" id="UP000290407"/>
    </source>
</evidence>
<dbReference type="Pfam" id="PF02771">
    <property type="entry name" value="Acyl-CoA_dh_N"/>
    <property type="match status" value="1"/>
</dbReference>
<dbReference type="InterPro" id="IPR009100">
    <property type="entry name" value="AcylCoA_DH/oxidase_NM_dom_sf"/>
</dbReference>
<dbReference type="Pfam" id="PF08028">
    <property type="entry name" value="Acyl-CoA_dh_2"/>
    <property type="match status" value="1"/>
</dbReference>
<evidence type="ECO:0000313" key="4">
    <source>
        <dbReference type="EMBL" id="RYC69931.1"/>
    </source>
</evidence>
<reference evidence="4 5" key="1">
    <citation type="submission" date="2019-01" db="EMBL/GenBank/DDBJ databases">
        <title>Spirosoma flava sp. nov., a propanil-degrading bacterium isolated from herbicide-contaminated soil.</title>
        <authorList>
            <person name="Zhang L."/>
            <person name="Jiang J.-D."/>
        </authorList>
    </citation>
    <scope>NUCLEOTIDE SEQUENCE [LARGE SCALE GENOMIC DNA]</scope>
    <source>
        <strain evidence="4 5">TY50</strain>
    </source>
</reference>
<dbReference type="GO" id="GO:0003995">
    <property type="term" value="F:acyl-CoA dehydrogenase activity"/>
    <property type="evidence" value="ECO:0007669"/>
    <property type="project" value="TreeGrafter"/>
</dbReference>
<organism evidence="4 5">
    <name type="scientific">Spirosoma sordidisoli</name>
    <dbReference type="NCBI Taxonomy" id="2502893"/>
    <lineage>
        <taxon>Bacteria</taxon>
        <taxon>Pseudomonadati</taxon>
        <taxon>Bacteroidota</taxon>
        <taxon>Cytophagia</taxon>
        <taxon>Cytophagales</taxon>
        <taxon>Cytophagaceae</taxon>
        <taxon>Spirosoma</taxon>
    </lineage>
</organism>
<dbReference type="AlphaFoldDB" id="A0A4Q2UQ59"/>
<evidence type="ECO:0000259" key="2">
    <source>
        <dbReference type="Pfam" id="PF02771"/>
    </source>
</evidence>
<keyword evidence="1" id="KW-0560">Oxidoreductase</keyword>
<dbReference type="Gene3D" id="1.20.140.10">
    <property type="entry name" value="Butyryl-CoA Dehydrogenase, subunit A, domain 3"/>
    <property type="match status" value="1"/>
</dbReference>
<comment type="caution">
    <text evidence="4">The sequence shown here is derived from an EMBL/GenBank/DDBJ whole genome shotgun (WGS) entry which is preliminary data.</text>
</comment>
<dbReference type="InterPro" id="IPR036250">
    <property type="entry name" value="AcylCo_DH-like_C"/>
</dbReference>
<dbReference type="InterPro" id="IPR013786">
    <property type="entry name" value="AcylCoA_DH/ox_N"/>
</dbReference>
<name>A0A4Q2UQ59_9BACT</name>